<gene>
    <name evidence="1" type="ORF">RCOM_0488470</name>
</gene>
<organism evidence="1 2">
    <name type="scientific">Ricinus communis</name>
    <name type="common">Castor bean</name>
    <dbReference type="NCBI Taxonomy" id="3988"/>
    <lineage>
        <taxon>Eukaryota</taxon>
        <taxon>Viridiplantae</taxon>
        <taxon>Streptophyta</taxon>
        <taxon>Embryophyta</taxon>
        <taxon>Tracheophyta</taxon>
        <taxon>Spermatophyta</taxon>
        <taxon>Magnoliopsida</taxon>
        <taxon>eudicotyledons</taxon>
        <taxon>Gunneridae</taxon>
        <taxon>Pentapetalae</taxon>
        <taxon>rosids</taxon>
        <taxon>fabids</taxon>
        <taxon>Malpighiales</taxon>
        <taxon>Euphorbiaceae</taxon>
        <taxon>Acalyphoideae</taxon>
        <taxon>Acalypheae</taxon>
        <taxon>Ricinus</taxon>
    </lineage>
</organism>
<evidence type="ECO:0000313" key="1">
    <source>
        <dbReference type="EMBL" id="EEF38214.1"/>
    </source>
</evidence>
<name>B9SDY0_RICCO</name>
<dbReference type="EMBL" id="EQ973932">
    <property type="protein sequence ID" value="EEF38214.1"/>
    <property type="molecule type" value="Genomic_DNA"/>
</dbReference>
<dbReference type="Proteomes" id="UP000008311">
    <property type="component" value="Unassembled WGS sequence"/>
</dbReference>
<protein>
    <submittedName>
        <fullName evidence="1">Uncharacterized protein</fullName>
    </submittedName>
</protein>
<reference evidence="2" key="1">
    <citation type="journal article" date="2010" name="Nat. Biotechnol.">
        <title>Draft genome sequence of the oilseed species Ricinus communis.</title>
        <authorList>
            <person name="Chan A.P."/>
            <person name="Crabtree J."/>
            <person name="Zhao Q."/>
            <person name="Lorenzi H."/>
            <person name="Orvis J."/>
            <person name="Puiu D."/>
            <person name="Melake-Berhan A."/>
            <person name="Jones K.M."/>
            <person name="Redman J."/>
            <person name="Chen G."/>
            <person name="Cahoon E.B."/>
            <person name="Gedil M."/>
            <person name="Stanke M."/>
            <person name="Haas B.J."/>
            <person name="Wortman J.R."/>
            <person name="Fraser-Liggett C.M."/>
            <person name="Ravel J."/>
            <person name="Rabinowicz P.D."/>
        </authorList>
    </citation>
    <scope>NUCLEOTIDE SEQUENCE [LARGE SCALE GENOMIC DNA]</scope>
    <source>
        <strain evidence="2">cv. Hale</strain>
    </source>
</reference>
<sequence length="64" mass="6534">MGVMLRMALEWMEMVNGGALEDRAVDMGGAKDVGGGIDVDMDGAVELVGAPDELPVDGGLSSEP</sequence>
<evidence type="ECO:0000313" key="2">
    <source>
        <dbReference type="Proteomes" id="UP000008311"/>
    </source>
</evidence>
<accession>B9SDY0</accession>
<proteinExistence type="predicted"/>
<dbReference type="AlphaFoldDB" id="B9SDY0"/>
<keyword evidence="2" id="KW-1185">Reference proteome</keyword>
<dbReference type="InParanoid" id="B9SDY0"/>